<protein>
    <submittedName>
        <fullName evidence="3">TniQ family protein</fullName>
    </submittedName>
</protein>
<proteinExistence type="predicted"/>
<comment type="caution">
    <text evidence="3">The sequence shown here is derived from an EMBL/GenBank/DDBJ whole genome shotgun (WGS) entry which is preliminary data.</text>
</comment>
<evidence type="ECO:0000313" key="3">
    <source>
        <dbReference type="EMBL" id="MDO1534855.1"/>
    </source>
</evidence>
<sequence length="459" mass="51491">MKSTSDKATNPCAVFRSPPAAESSRGEQESLRSWIRRLAEFNHLALADVLKYYVLPIPGTGFALAFEGGATHLIDRGASLSRGIIEKLERVTLLAGLEDFTLQSLLAINGVAPIVASRYRKWCGICFNEDRHTEAGPFERLLWSINDVVVCPKHRFNLTSTCPSCGYSKIPALTVLEISGFCPKCRKWLGAESHENAEVPKDFHVWVAESFSQVLNHPDTHNLDASESIRRVLNEARNVFYDGNFSKFASDLGKNKSATHYWIHGLAMPQWNHLCEIAYALHISLLDLLCGRVHSLPPLSVQLMRTAIQARVATLSTIRKPFAPRRLDASGAIAAFSELRAGGHPHIISLAALSNYLKVDRSVLSKFISKHDPAFMEVLDDRLAALNKTKRDAHDTKLNEKILLIAHQFVKERESYTRRSAADKLRGEGLRLSYQEYPIAYRRIQECIAQILKQRPEQV</sequence>
<feature type="region of interest" description="Disordered" evidence="1">
    <location>
        <begin position="1"/>
        <end position="26"/>
    </location>
</feature>
<evidence type="ECO:0000256" key="1">
    <source>
        <dbReference type="SAM" id="MobiDB-lite"/>
    </source>
</evidence>
<accession>A0ABT8S7W0</accession>
<reference evidence="3" key="1">
    <citation type="submission" date="2023-06" db="EMBL/GenBank/DDBJ databases">
        <authorList>
            <person name="Jiang Y."/>
            <person name="Liu Q."/>
        </authorList>
    </citation>
    <scope>NUCLEOTIDE SEQUENCE</scope>
    <source>
        <strain evidence="3">CGMCC 1.12090</strain>
    </source>
</reference>
<dbReference type="Pfam" id="PF06527">
    <property type="entry name" value="TniQ"/>
    <property type="match status" value="1"/>
</dbReference>
<name>A0ABT8S7W0_9BURK</name>
<keyword evidence="4" id="KW-1185">Reference proteome</keyword>
<evidence type="ECO:0000313" key="4">
    <source>
        <dbReference type="Proteomes" id="UP001169027"/>
    </source>
</evidence>
<dbReference type="InterPro" id="IPR009492">
    <property type="entry name" value="TniQ"/>
</dbReference>
<dbReference type="RefSeq" id="WP_301812617.1">
    <property type="nucleotide sequence ID" value="NZ_JAUJZH010000016.1"/>
</dbReference>
<dbReference type="EMBL" id="JAUKVY010000016">
    <property type="protein sequence ID" value="MDO1534855.1"/>
    <property type="molecule type" value="Genomic_DNA"/>
</dbReference>
<gene>
    <name evidence="3" type="ORF">Q2T77_21410</name>
</gene>
<evidence type="ECO:0000259" key="2">
    <source>
        <dbReference type="Pfam" id="PF06527"/>
    </source>
</evidence>
<feature type="domain" description="TniQ" evidence="2">
    <location>
        <begin position="27"/>
        <end position="158"/>
    </location>
</feature>
<dbReference type="Proteomes" id="UP001169027">
    <property type="component" value="Unassembled WGS sequence"/>
</dbReference>
<organism evidence="3 4">
    <name type="scientific">Variovorax ginsengisoli</name>
    <dbReference type="NCBI Taxonomy" id="363844"/>
    <lineage>
        <taxon>Bacteria</taxon>
        <taxon>Pseudomonadati</taxon>
        <taxon>Pseudomonadota</taxon>
        <taxon>Betaproteobacteria</taxon>
        <taxon>Burkholderiales</taxon>
        <taxon>Comamonadaceae</taxon>
        <taxon>Variovorax</taxon>
    </lineage>
</organism>